<proteinExistence type="predicted"/>
<protein>
    <submittedName>
        <fullName evidence="1">Uncharacterized protein</fullName>
    </submittedName>
</protein>
<feature type="non-terminal residue" evidence="1">
    <location>
        <position position="200"/>
    </location>
</feature>
<geneLocation type="plasmid" evidence="1">
    <name>pNe-1</name>
</geneLocation>
<dbReference type="RefSeq" id="WP_173026381.1">
    <property type="nucleotide sequence ID" value="NZ_KP738729.1"/>
</dbReference>
<keyword evidence="1" id="KW-0614">Plasmid</keyword>
<name>A0A0H4J964_9GAMM</name>
<organism evidence="1">
    <name type="scientific">Aeromonas sp. Ne-1</name>
    <dbReference type="NCBI Taxonomy" id="1675689"/>
    <lineage>
        <taxon>Bacteria</taxon>
        <taxon>Pseudomonadati</taxon>
        <taxon>Pseudomonadota</taxon>
        <taxon>Gammaproteobacteria</taxon>
        <taxon>Aeromonadales</taxon>
        <taxon>Aeromonadaceae</taxon>
        <taxon>Aeromonas</taxon>
    </lineage>
</organism>
<evidence type="ECO:0000313" key="1">
    <source>
        <dbReference type="EMBL" id="AKO69680.1"/>
    </source>
</evidence>
<dbReference type="EMBL" id="KP738729">
    <property type="protein sequence ID" value="AKO69680.1"/>
    <property type="molecule type" value="Genomic_DNA"/>
</dbReference>
<accession>A0A0H4J964</accession>
<reference evidence="1" key="1">
    <citation type="journal article" date="2015" name="Toxicon">
        <title>Production level of tetrodotoxin in Aeromonas is associated with the copy number of a plasmid.</title>
        <authorList>
            <person name="Liu J."/>
            <person name="Wei F."/>
            <person name="Lu Y."/>
            <person name="Ma T."/>
            <person name="Zhao J."/>
            <person name="Gong X."/>
            <person name="Bao B."/>
        </authorList>
    </citation>
    <scope>NUCLEOTIDE SEQUENCE</scope>
    <source>
        <strain evidence="1">Ne-1</strain>
        <plasmid evidence="1">pNe-1</plasmid>
    </source>
</reference>
<dbReference type="AlphaFoldDB" id="A0A0H4J964"/>
<sequence length="200" mass="23895">MNNNHPQYKLYQEELRELEYEPSGIFEKTLFTLINKLTVPKTIKYEFMVTSAEFLRGEMFCNDVEEVSKEPFTIKDLISILLDHFLDQAILLNNPFVINDYLEKMKKNEIIDVYKYSDSDIQIQIDLKKPKRNKQITCWISRKEALRLEVMLSDIAELDLNYFTVNDVIKLIFSDFIYRYKNGELENILPKILKIYKNKK</sequence>